<evidence type="ECO:0008006" key="5">
    <source>
        <dbReference type="Google" id="ProtNLM"/>
    </source>
</evidence>
<keyword evidence="2" id="KW-0812">Transmembrane</keyword>
<dbReference type="EMBL" id="HBHR01017180">
    <property type="protein sequence ID" value="CAD9868445.1"/>
    <property type="molecule type" value="Transcribed_RNA"/>
</dbReference>
<sequence length="376" mass="40908">MNMRPRTCIAVTAFIIFVSSCYCEQVEENDSKRTVSQHPMPNVETRHYELGNKRNELFEELVGIAEKQAADILELEKEKAEYQTSLERCRAAGEECQNEINLNTASCQAKLDILTSKNTALAEMERQLSAAESNHKELASKFKECKNDLATAQARLQDLPKFVDPLETLLGVPSPPFVDIIAQTIPTRSVDGSEVVVGLGEAGALASVTAIVGVVLTAMLSVLVAFLSPTKIVPRCTVQEGVALRMVPVSQAQTVRLTNESHADLDLSGCTLQITHGSDDTNDSDAASEKARHSMGPTTFEFQEGYLLTKGTSAVIHAGKSAEGCRRPACSDGELFDSRTCPSLFWTTEEVIEEGASVQLVNSKEKLIKTVAVRPF</sequence>
<feature type="signal peptide" evidence="3">
    <location>
        <begin position="1"/>
        <end position="23"/>
    </location>
</feature>
<feature type="transmembrane region" description="Helical" evidence="2">
    <location>
        <begin position="204"/>
        <end position="227"/>
    </location>
</feature>
<evidence type="ECO:0000256" key="3">
    <source>
        <dbReference type="SAM" id="SignalP"/>
    </source>
</evidence>
<dbReference type="PROSITE" id="PS51257">
    <property type="entry name" value="PROKAR_LIPOPROTEIN"/>
    <property type="match status" value="1"/>
</dbReference>
<name>A0A7S2V5E9_9STRA</name>
<feature type="coiled-coil region" evidence="1">
    <location>
        <begin position="65"/>
        <end position="155"/>
    </location>
</feature>
<evidence type="ECO:0000313" key="4">
    <source>
        <dbReference type="EMBL" id="CAD9868445.1"/>
    </source>
</evidence>
<protein>
    <recommendedName>
        <fullName evidence="5">LTD domain-containing protein</fullName>
    </recommendedName>
</protein>
<keyword evidence="2" id="KW-0472">Membrane</keyword>
<keyword evidence="2" id="KW-1133">Transmembrane helix</keyword>
<keyword evidence="3" id="KW-0732">Signal</keyword>
<gene>
    <name evidence="4" type="ORF">FJAP1339_LOCUS8594</name>
</gene>
<evidence type="ECO:0000256" key="1">
    <source>
        <dbReference type="SAM" id="Coils"/>
    </source>
</evidence>
<evidence type="ECO:0000256" key="2">
    <source>
        <dbReference type="SAM" id="Phobius"/>
    </source>
</evidence>
<keyword evidence="1" id="KW-0175">Coiled coil</keyword>
<proteinExistence type="predicted"/>
<dbReference type="AlphaFoldDB" id="A0A7S2V5E9"/>
<organism evidence="4">
    <name type="scientific">Fibrocapsa japonica</name>
    <dbReference type="NCBI Taxonomy" id="94617"/>
    <lineage>
        <taxon>Eukaryota</taxon>
        <taxon>Sar</taxon>
        <taxon>Stramenopiles</taxon>
        <taxon>Ochrophyta</taxon>
        <taxon>Raphidophyceae</taxon>
        <taxon>Chattonellales</taxon>
        <taxon>Chattonellaceae</taxon>
        <taxon>Fibrocapsa</taxon>
    </lineage>
</organism>
<feature type="chain" id="PRO_5030582610" description="LTD domain-containing protein" evidence="3">
    <location>
        <begin position="24"/>
        <end position="376"/>
    </location>
</feature>
<accession>A0A7S2V5E9</accession>
<reference evidence="4" key="1">
    <citation type="submission" date="2021-01" db="EMBL/GenBank/DDBJ databases">
        <authorList>
            <person name="Corre E."/>
            <person name="Pelletier E."/>
            <person name="Niang G."/>
            <person name="Scheremetjew M."/>
            <person name="Finn R."/>
            <person name="Kale V."/>
            <person name="Holt S."/>
            <person name="Cochrane G."/>
            <person name="Meng A."/>
            <person name="Brown T."/>
            <person name="Cohen L."/>
        </authorList>
    </citation>
    <scope>NUCLEOTIDE SEQUENCE</scope>
    <source>
        <strain evidence="4">CCMP1661</strain>
    </source>
</reference>